<sequence length="517" mass="57242">MLHPFYSGSRIHKISGPKPKGLLGNIKELSDHEPTTVYQRWVEDHGHILGVNTLLFFYMLYLADPRAVAHVLAHHVDYPMHKDVRKEAERVLGEGKARFLSPAFGPYQIRELQSIFYDKCSELCELWIQRIKSENTTRNPADTASVWVEATSWLNKMTLDVVGLAGFNSSFDSLNPDGMPNELSEALRAMLAVNGNPSVLDYLHAFLPITRIIPSQSRRKVDHARKVMDRIGRELIADAKSATRATASGDISRKNFAAKDLLSLLVRANMASDVPDSSRLSDEEVLAQIPTFLFAGHETTSSALACFLFSIACNPEVQDRLRAEAFACAEGDRPTAEALNKLPYLDSVVRETLRLYAPVSAMLRTVTKDDIIPTESRWIDNEGVEHSGIPVVAGDSIIIPILAMNRSKAIWGDDAYEFKPERWTDLPATASSIPGVWGSSMTFSGGLRACIGYRFAIAQMKATAYTLIRTFRFALAVDPAQIEISVNAMTRPVIRGKAKEGPNLPLWVGLVESESAL</sequence>
<protein>
    <submittedName>
        <fullName evidence="1">Cytochrome P450</fullName>
    </submittedName>
</protein>
<reference evidence="1" key="1">
    <citation type="submission" date="2021-02" db="EMBL/GenBank/DDBJ databases">
        <authorList>
            <consortium name="DOE Joint Genome Institute"/>
            <person name="Ahrendt S."/>
            <person name="Looney B.P."/>
            <person name="Miyauchi S."/>
            <person name="Morin E."/>
            <person name="Drula E."/>
            <person name="Courty P.E."/>
            <person name="Chicoki N."/>
            <person name="Fauchery L."/>
            <person name="Kohler A."/>
            <person name="Kuo A."/>
            <person name="Labutti K."/>
            <person name="Pangilinan J."/>
            <person name="Lipzen A."/>
            <person name="Riley R."/>
            <person name="Andreopoulos W."/>
            <person name="He G."/>
            <person name="Johnson J."/>
            <person name="Barry K.W."/>
            <person name="Grigoriev I.V."/>
            <person name="Nagy L."/>
            <person name="Hibbett D."/>
            <person name="Henrissat B."/>
            <person name="Matheny P.B."/>
            <person name="Labbe J."/>
            <person name="Martin F."/>
        </authorList>
    </citation>
    <scope>NUCLEOTIDE SEQUENCE</scope>
    <source>
        <strain evidence="1">EC-137</strain>
    </source>
</reference>
<dbReference type="Proteomes" id="UP000814128">
    <property type="component" value="Unassembled WGS sequence"/>
</dbReference>
<accession>A0ACB8QIP1</accession>
<dbReference type="EMBL" id="MU273570">
    <property type="protein sequence ID" value="KAI0031691.1"/>
    <property type="molecule type" value="Genomic_DNA"/>
</dbReference>
<evidence type="ECO:0000313" key="1">
    <source>
        <dbReference type="EMBL" id="KAI0031691.1"/>
    </source>
</evidence>
<gene>
    <name evidence="1" type="ORF">K488DRAFT_51478</name>
</gene>
<keyword evidence="2" id="KW-1185">Reference proteome</keyword>
<evidence type="ECO:0000313" key="2">
    <source>
        <dbReference type="Proteomes" id="UP000814128"/>
    </source>
</evidence>
<name>A0ACB8QIP1_9AGAM</name>
<reference evidence="1" key="2">
    <citation type="journal article" date="2022" name="New Phytol.">
        <title>Evolutionary transition to the ectomycorrhizal habit in the genomes of a hyperdiverse lineage of mushroom-forming fungi.</title>
        <authorList>
            <person name="Looney B."/>
            <person name="Miyauchi S."/>
            <person name="Morin E."/>
            <person name="Drula E."/>
            <person name="Courty P.E."/>
            <person name="Kohler A."/>
            <person name="Kuo A."/>
            <person name="LaButti K."/>
            <person name="Pangilinan J."/>
            <person name="Lipzen A."/>
            <person name="Riley R."/>
            <person name="Andreopoulos W."/>
            <person name="He G."/>
            <person name="Johnson J."/>
            <person name="Nolan M."/>
            <person name="Tritt A."/>
            <person name="Barry K.W."/>
            <person name="Grigoriev I.V."/>
            <person name="Nagy L.G."/>
            <person name="Hibbett D."/>
            <person name="Henrissat B."/>
            <person name="Matheny P.B."/>
            <person name="Labbe J."/>
            <person name="Martin F.M."/>
        </authorList>
    </citation>
    <scope>NUCLEOTIDE SEQUENCE</scope>
    <source>
        <strain evidence="1">EC-137</strain>
    </source>
</reference>
<organism evidence="1 2">
    <name type="scientific">Vararia minispora EC-137</name>
    <dbReference type="NCBI Taxonomy" id="1314806"/>
    <lineage>
        <taxon>Eukaryota</taxon>
        <taxon>Fungi</taxon>
        <taxon>Dikarya</taxon>
        <taxon>Basidiomycota</taxon>
        <taxon>Agaricomycotina</taxon>
        <taxon>Agaricomycetes</taxon>
        <taxon>Russulales</taxon>
        <taxon>Lachnocladiaceae</taxon>
        <taxon>Vararia</taxon>
    </lineage>
</organism>
<comment type="caution">
    <text evidence="1">The sequence shown here is derived from an EMBL/GenBank/DDBJ whole genome shotgun (WGS) entry which is preliminary data.</text>
</comment>
<proteinExistence type="predicted"/>